<dbReference type="eggNOG" id="COG1293">
    <property type="taxonomic scope" value="Bacteria"/>
</dbReference>
<accession>D5MIM7</accession>
<dbReference type="Pfam" id="PF05833">
    <property type="entry name" value="NFACT_N"/>
    <property type="match status" value="1"/>
</dbReference>
<dbReference type="KEGG" id="mox:DAMO_2336"/>
<proteinExistence type="predicted"/>
<feature type="domain" description="NFACT RNA-binding" evidence="1">
    <location>
        <begin position="491"/>
        <end position="583"/>
    </location>
</feature>
<evidence type="ECO:0000313" key="2">
    <source>
        <dbReference type="EMBL" id="CBE69384.1"/>
    </source>
</evidence>
<dbReference type="STRING" id="671143.DAMO_2336"/>
<dbReference type="GO" id="GO:0000049">
    <property type="term" value="F:tRNA binding"/>
    <property type="evidence" value="ECO:0007669"/>
    <property type="project" value="TreeGrafter"/>
</dbReference>
<dbReference type="InterPro" id="IPR008532">
    <property type="entry name" value="NFACT_RNA-bd"/>
</dbReference>
<dbReference type="Proteomes" id="UP000006898">
    <property type="component" value="Chromosome"/>
</dbReference>
<dbReference type="Pfam" id="PF05670">
    <property type="entry name" value="NFACT-R_1"/>
    <property type="match status" value="1"/>
</dbReference>
<gene>
    <name evidence="2" type="ORF">DAMO_2336</name>
</gene>
<dbReference type="PATRIC" id="fig|671143.5.peg.2057"/>
<protein>
    <submittedName>
        <fullName evidence="2">Putative Fibronectin-binding protein / Fibrinogen-bindingprotein</fullName>
    </submittedName>
</protein>
<organism evidence="2 3">
    <name type="scientific">Methylomirabilis oxygeniifera</name>
    <dbReference type="NCBI Taxonomy" id="671143"/>
    <lineage>
        <taxon>Bacteria</taxon>
        <taxon>Candidatus Methylomirabilota</taxon>
        <taxon>Candidatus Methylomirabilia</taxon>
        <taxon>Candidatus Methylomirabilales</taxon>
        <taxon>Candidatus Methylomirabilaceae</taxon>
        <taxon>Candidatus Methylomirabilis</taxon>
    </lineage>
</organism>
<dbReference type="Gene3D" id="2.30.310.10">
    <property type="entry name" value="ibrinogen binding protein from staphylococcus aureus domain"/>
    <property type="match status" value="1"/>
</dbReference>
<reference evidence="2 3" key="1">
    <citation type="journal article" date="2010" name="Nature">
        <title>Nitrite-driven anaerobic methane oxidation by oxygenic bacteria.</title>
        <authorList>
            <person name="Ettwig K.F."/>
            <person name="Butler M.K."/>
            <person name="Le Paslier D."/>
            <person name="Pelletier E."/>
            <person name="Mangenot S."/>
            <person name="Kuypers M.M.M."/>
            <person name="Schreiber F."/>
            <person name="Dutilh B.E."/>
            <person name="Zedelius J."/>
            <person name="de Beer D."/>
            <person name="Gloerich J."/>
            <person name="Wessels H.J.C.T."/>
            <person name="van Allen T."/>
            <person name="Luesken F."/>
            <person name="Wu M."/>
            <person name="van de Pas-Schoonen K.T."/>
            <person name="Op den Camp H.J.M."/>
            <person name="Janssen-Megens E.M."/>
            <person name="Francoijs K-J."/>
            <person name="Stunnenberg H."/>
            <person name="Weissenbach J."/>
            <person name="Jetten M.S.M."/>
            <person name="Strous M."/>
        </authorList>
    </citation>
    <scope>NUCLEOTIDE SEQUENCE [LARGE SCALE GENOMIC DNA]</scope>
</reference>
<dbReference type="GO" id="GO:0043023">
    <property type="term" value="F:ribosomal large subunit binding"/>
    <property type="evidence" value="ECO:0007669"/>
    <property type="project" value="TreeGrafter"/>
</dbReference>
<dbReference type="GO" id="GO:0072344">
    <property type="term" value="P:rescue of stalled ribosome"/>
    <property type="evidence" value="ECO:0007669"/>
    <property type="project" value="TreeGrafter"/>
</dbReference>
<dbReference type="HOGENOM" id="CLU_022481_1_0_0"/>
<evidence type="ECO:0000259" key="1">
    <source>
        <dbReference type="Pfam" id="PF05670"/>
    </source>
</evidence>
<dbReference type="GO" id="GO:1990112">
    <property type="term" value="C:RQC complex"/>
    <property type="evidence" value="ECO:0007669"/>
    <property type="project" value="TreeGrafter"/>
</dbReference>
<dbReference type="PANTHER" id="PTHR15239">
    <property type="entry name" value="NUCLEAR EXPORT MEDIATOR FACTOR NEMF"/>
    <property type="match status" value="1"/>
</dbReference>
<dbReference type="EMBL" id="FP565575">
    <property type="protein sequence ID" value="CBE69384.1"/>
    <property type="molecule type" value="Genomic_DNA"/>
</dbReference>
<sequence length="620" mass="67786">MLSASAEPAFTGRTPFGIVRVMDAFCLAAIIQELRAVLPGVTIGRALQLDQWSLLLIFHRRQGPDGLLLSVKPGAPSIELLSPPRKPASHSSRFGDLVASKTQGAVIERVEQVGLDRIMAIHMRSGPLPGSTGLTTSEAAMILYVEMLGPASNFFLVDRAAGTVIDRLRAASGRARGETPGPGEPYQPPLDCGRVDPRLVQENEFLELVRLRLTEGVEPARILTTCFTGFSPLMAAELVVRAGLSTLASFDEQAHALWKPFYDFMGRVATAAFEPRLLMGSDGKPLGVAAFPLVTVPDDHQVSYSTMAEACAAYHESREQIERLQTLRAGLLHRLESDVGAAERLMTELEREATLYRDGELHARKGRLLLANRAGIRRGQQMVELVDYADSAQRALQIELDPACSLEENAQHYFALHRKAKRGAQIVGERLAETAKRLRTLQTMMKQVETAKDVGELQRVDAAFACMARRRPIQGPAAPRVRQSEGPEPRIFCSSDGLAILVGKNGAGNDHLTWRLARSHDLWLHAQGIHGSHVLVRLQKGKQAPPRTLCEAAQLAAYYSRARGEAKVPVDYVLRKFLRKPKAAAPGAVLLTQEKTITVQPEAGLVRRLHAAADASRAED</sequence>
<name>D5MIM7_METO1</name>
<dbReference type="AlphaFoldDB" id="D5MIM7"/>
<evidence type="ECO:0000313" key="3">
    <source>
        <dbReference type="Proteomes" id="UP000006898"/>
    </source>
</evidence>
<dbReference type="PANTHER" id="PTHR15239:SF6">
    <property type="entry name" value="RIBOSOME QUALITY CONTROL COMPLEX SUBUNIT NEMF"/>
    <property type="match status" value="1"/>
</dbReference>
<dbReference type="InterPro" id="IPR051608">
    <property type="entry name" value="RQC_Subunit_NEMF"/>
</dbReference>